<dbReference type="AlphaFoldDB" id="A0A1I8FEG9"/>
<protein>
    <submittedName>
        <fullName evidence="3">Thioredoxin domain-containing protein</fullName>
    </submittedName>
</protein>
<feature type="region of interest" description="Disordered" evidence="1">
    <location>
        <begin position="740"/>
        <end position="801"/>
    </location>
</feature>
<sequence>TCCPAPLLPAAQRRRPNRAGSSREKRACCGADLRRRSDTPLLRLPPATLLHPGHWTERALTETLPVRPTKVFINGVDETLGAGDQLHRTCKEACWCQDYSSSDTTVASSPQAQATACRHVARLPARRAAASRLRQRRRPGRLAGAVPDGGVKLKQFRLICKLAATRPGDPRSRPAAPETREAEVTGCARAPTTCSWRCSCTAPRWLAVRGPDSAATLTRPADGHSVGGRPESSAATRGHCLCRLVNRRDRHVRRSTHPTCCRQRRWRRHSCWRSTRRPYQSDHGLPGDCFKSLEALHWRARAAGVLACPQSNQEVPLSGYRVLVDGGKYGSALHQACPACDQAEHRPAQSRSQHGGAVRVPGHTVTGEQRSRGTMAKKAAGSLRDQRLPSFLGKAAPSPQAGAATAGSLLGWAELLLMRWATLESGMRLRLMERGWPKKGCCLYQETLAVERRNFLNYYNPASSTNSCRPRPPTCSSCLAGSAAAAVPARRPEERHAAVLLDPLFFVRLAAELRRQFDFVAIATQRFDNAHERSALQQHCIKELALETDGLTHVYAVDRTMSDVHPEAFHIVGVPFFVAVHSEGYIAWRGRYCALDYSSFEEEMSQVLRSVKDKTRLDDQLSVENGQPATTRTRSEPYDDSNVALHPANSFAGTAGSKKPSKQSPAKISISTRPTAAGRGELRVRSGGGGGVAAAEAPLSEGGARARPSSGLKNRLTSQQCTQDWKNIDTMMREGDWGARAGGANRPEHQKAVRVQSSPIRCPAKDFSPRAAGGDRPPRGDEPVSCSSLAPDARILQEAKR</sequence>
<accession>A0A1I8FEG9</accession>
<organism evidence="2 3">
    <name type="scientific">Macrostomum lignano</name>
    <dbReference type="NCBI Taxonomy" id="282301"/>
    <lineage>
        <taxon>Eukaryota</taxon>
        <taxon>Metazoa</taxon>
        <taxon>Spiralia</taxon>
        <taxon>Lophotrochozoa</taxon>
        <taxon>Platyhelminthes</taxon>
        <taxon>Rhabditophora</taxon>
        <taxon>Macrostomorpha</taxon>
        <taxon>Macrostomida</taxon>
        <taxon>Macrostomidae</taxon>
        <taxon>Macrostomum</taxon>
    </lineage>
</organism>
<evidence type="ECO:0000313" key="2">
    <source>
        <dbReference type="Proteomes" id="UP000095280"/>
    </source>
</evidence>
<dbReference type="WBParaSite" id="maker-unitig_31618-snap-gene-0.2-mRNA-1">
    <property type="protein sequence ID" value="maker-unitig_31618-snap-gene-0.2-mRNA-1"/>
    <property type="gene ID" value="maker-unitig_31618-snap-gene-0.2"/>
</dbReference>
<name>A0A1I8FEG9_9PLAT</name>
<feature type="region of interest" description="Disordered" evidence="1">
    <location>
        <begin position="618"/>
        <end position="720"/>
    </location>
</feature>
<dbReference type="Proteomes" id="UP000095280">
    <property type="component" value="Unplaced"/>
</dbReference>
<feature type="compositionally biased region" description="Polar residues" evidence="1">
    <location>
        <begin position="622"/>
        <end position="632"/>
    </location>
</feature>
<evidence type="ECO:0000256" key="1">
    <source>
        <dbReference type="SAM" id="MobiDB-lite"/>
    </source>
</evidence>
<keyword evidence="2" id="KW-1185">Reference proteome</keyword>
<evidence type="ECO:0000313" key="3">
    <source>
        <dbReference type="WBParaSite" id="maker-unitig_31618-snap-gene-0.2-mRNA-1"/>
    </source>
</evidence>
<feature type="compositionally biased region" description="Polar residues" evidence="1">
    <location>
        <begin position="711"/>
        <end position="720"/>
    </location>
</feature>
<feature type="region of interest" description="Disordered" evidence="1">
    <location>
        <begin position="350"/>
        <end position="374"/>
    </location>
</feature>
<feature type="compositionally biased region" description="Polar residues" evidence="1">
    <location>
        <begin position="662"/>
        <end position="674"/>
    </location>
</feature>
<reference evidence="3" key="1">
    <citation type="submission" date="2016-11" db="UniProtKB">
        <authorList>
            <consortium name="WormBaseParasite"/>
        </authorList>
    </citation>
    <scope>IDENTIFICATION</scope>
</reference>
<proteinExistence type="predicted"/>